<protein>
    <submittedName>
        <fullName evidence="2">Uncharacterized protein</fullName>
    </submittedName>
</protein>
<feature type="region of interest" description="Disordered" evidence="1">
    <location>
        <begin position="1"/>
        <end position="64"/>
    </location>
</feature>
<comment type="caution">
    <text evidence="2">The sequence shown here is derived from an EMBL/GenBank/DDBJ whole genome shotgun (WGS) entry which is preliminary data.</text>
</comment>
<accession>A0AAN7ZA06</accession>
<evidence type="ECO:0000313" key="3">
    <source>
        <dbReference type="Proteomes" id="UP001305414"/>
    </source>
</evidence>
<reference evidence="2 3" key="1">
    <citation type="submission" date="2023-10" db="EMBL/GenBank/DDBJ databases">
        <title>Draft genome sequence of Xylaria bambusicola isolate GMP-LS, the root and basal stem rot pathogen of sugarcane in Indonesia.</title>
        <authorList>
            <person name="Selvaraj P."/>
            <person name="Muralishankar V."/>
            <person name="Muruganantham S."/>
            <person name="Sp S."/>
            <person name="Haryani S."/>
            <person name="Lau K.J.X."/>
            <person name="Naqvi N.I."/>
        </authorList>
    </citation>
    <scope>NUCLEOTIDE SEQUENCE [LARGE SCALE GENOMIC DNA]</scope>
    <source>
        <strain evidence="2">GMP-LS</strain>
    </source>
</reference>
<gene>
    <name evidence="2" type="ORF">RRF57_011549</name>
</gene>
<sequence>MTKKKKKKKKKKTPRQTRTVSPFDNYLTIGKSTTQISSSEAELYRIRPSESGMEHRSHPSPPAE</sequence>
<evidence type="ECO:0000256" key="1">
    <source>
        <dbReference type="SAM" id="MobiDB-lite"/>
    </source>
</evidence>
<evidence type="ECO:0000313" key="2">
    <source>
        <dbReference type="EMBL" id="KAK5635837.1"/>
    </source>
</evidence>
<proteinExistence type="predicted"/>
<feature type="compositionally biased region" description="Polar residues" evidence="1">
    <location>
        <begin position="30"/>
        <end position="40"/>
    </location>
</feature>
<dbReference type="AlphaFoldDB" id="A0AAN7ZA06"/>
<feature type="compositionally biased region" description="Basic residues" evidence="1">
    <location>
        <begin position="1"/>
        <end position="15"/>
    </location>
</feature>
<dbReference type="Proteomes" id="UP001305414">
    <property type="component" value="Unassembled WGS sequence"/>
</dbReference>
<dbReference type="EMBL" id="JAWHQM010000058">
    <property type="protein sequence ID" value="KAK5635837.1"/>
    <property type="molecule type" value="Genomic_DNA"/>
</dbReference>
<organism evidence="2 3">
    <name type="scientific">Xylaria bambusicola</name>
    <dbReference type="NCBI Taxonomy" id="326684"/>
    <lineage>
        <taxon>Eukaryota</taxon>
        <taxon>Fungi</taxon>
        <taxon>Dikarya</taxon>
        <taxon>Ascomycota</taxon>
        <taxon>Pezizomycotina</taxon>
        <taxon>Sordariomycetes</taxon>
        <taxon>Xylariomycetidae</taxon>
        <taxon>Xylariales</taxon>
        <taxon>Xylariaceae</taxon>
        <taxon>Xylaria</taxon>
    </lineage>
</organism>
<name>A0AAN7ZA06_9PEZI</name>
<feature type="compositionally biased region" description="Basic and acidic residues" evidence="1">
    <location>
        <begin position="42"/>
        <end position="57"/>
    </location>
</feature>
<keyword evidence="3" id="KW-1185">Reference proteome</keyword>